<dbReference type="GO" id="GO:0009408">
    <property type="term" value="P:response to heat"/>
    <property type="evidence" value="ECO:0007669"/>
    <property type="project" value="TreeGrafter"/>
</dbReference>
<dbReference type="PANTHER" id="PTHR45640:SF26">
    <property type="entry name" value="RE23625P"/>
    <property type="match status" value="1"/>
</dbReference>
<dbReference type="PANTHER" id="PTHR45640">
    <property type="entry name" value="HEAT SHOCK PROTEIN HSP-12.2-RELATED"/>
    <property type="match status" value="1"/>
</dbReference>
<dbReference type="InterPro" id="IPR001436">
    <property type="entry name" value="Alpha-crystallin/sHSP_animal"/>
</dbReference>
<gene>
    <name evidence="6" type="ORF">NP493_659g00017</name>
</gene>
<feature type="compositionally biased region" description="Low complexity" evidence="4">
    <location>
        <begin position="194"/>
        <end position="208"/>
    </location>
</feature>
<dbReference type="EMBL" id="JAODUO010000660">
    <property type="protein sequence ID" value="KAK2176487.1"/>
    <property type="molecule type" value="Genomic_DNA"/>
</dbReference>
<dbReference type="PROSITE" id="PS01031">
    <property type="entry name" value="SHSP"/>
    <property type="match status" value="1"/>
</dbReference>
<evidence type="ECO:0000256" key="1">
    <source>
        <dbReference type="PROSITE-ProRule" id="PRU00285"/>
    </source>
</evidence>
<evidence type="ECO:0000259" key="5">
    <source>
        <dbReference type="PROSITE" id="PS01031"/>
    </source>
</evidence>
<dbReference type="CDD" id="cd06526">
    <property type="entry name" value="metazoan_ACD"/>
    <property type="match status" value="2"/>
</dbReference>
<dbReference type="GO" id="GO:0051082">
    <property type="term" value="F:unfolded protein binding"/>
    <property type="evidence" value="ECO:0007669"/>
    <property type="project" value="TreeGrafter"/>
</dbReference>
<dbReference type="InterPro" id="IPR008978">
    <property type="entry name" value="HSP20-like_chaperone"/>
</dbReference>
<dbReference type="InterPro" id="IPR002068">
    <property type="entry name" value="A-crystallin/Hsp20_dom"/>
</dbReference>
<evidence type="ECO:0000256" key="4">
    <source>
        <dbReference type="SAM" id="MobiDB-lite"/>
    </source>
</evidence>
<reference evidence="6" key="1">
    <citation type="journal article" date="2023" name="Mol. Biol. Evol.">
        <title>Third-Generation Sequencing Reveals the Adaptive Role of the Epigenome in Three Deep-Sea Polychaetes.</title>
        <authorList>
            <person name="Perez M."/>
            <person name="Aroh O."/>
            <person name="Sun Y."/>
            <person name="Lan Y."/>
            <person name="Juniper S.K."/>
            <person name="Young C.R."/>
            <person name="Angers B."/>
            <person name="Qian P.Y."/>
        </authorList>
    </citation>
    <scope>NUCLEOTIDE SEQUENCE</scope>
    <source>
        <strain evidence="6">R07B-5</strain>
    </source>
</reference>
<dbReference type="SUPFAM" id="SSF49764">
    <property type="entry name" value="HSP20-like chaperones"/>
    <property type="match status" value="1"/>
</dbReference>
<proteinExistence type="inferred from homology"/>
<dbReference type="GO" id="GO:0005634">
    <property type="term" value="C:nucleus"/>
    <property type="evidence" value="ECO:0007669"/>
    <property type="project" value="TreeGrafter"/>
</dbReference>
<evidence type="ECO:0000256" key="2">
    <source>
        <dbReference type="RuleBase" id="RU003616"/>
    </source>
</evidence>
<dbReference type="GO" id="GO:0005737">
    <property type="term" value="C:cytoplasm"/>
    <property type="evidence" value="ECO:0007669"/>
    <property type="project" value="TreeGrafter"/>
</dbReference>
<keyword evidence="7" id="KW-1185">Reference proteome</keyword>
<dbReference type="Pfam" id="PF00011">
    <property type="entry name" value="HSP20"/>
    <property type="match status" value="2"/>
</dbReference>
<feature type="region of interest" description="Disordered" evidence="4">
    <location>
        <begin position="188"/>
        <end position="226"/>
    </location>
</feature>
<dbReference type="AlphaFoldDB" id="A0AAD9KS47"/>
<accession>A0AAD9KS47</accession>
<sequence>MASSVDGEKAGEGLPIPVARDNVTFAELQNQQLKELEKRLADELKKKRHEWEKQVERMREEFLHLYPSNKEWGSDELINDPLVLKRRGSTDVLDSKKMRTLLLEYPDGGRRYKIPFDVSSFDARSVRVASDGDRIIVRAAKKEEGTTREYNRKVELPKEVDATKLKCFLTSDGVLVAEASLPPQTLNLTRKLSRSPSRSSSHHSIAPSTQGSVSPATSLPGGQKLGLPQFHGEEGERFLSLFIDIGLAFKPKEVTVQILKDNVIQVKAKHEERTSERLCKHKFCREYELTERIETYSLRAGLTEEGRLIVGALGKGHIGFSKKTGGDHVANGIAEGADLCNVLDLATFPPSAQ</sequence>
<keyword evidence="3" id="KW-0175">Coiled coil</keyword>
<name>A0AAD9KS47_RIDPI</name>
<dbReference type="Proteomes" id="UP001209878">
    <property type="component" value="Unassembled WGS sequence"/>
</dbReference>
<dbReference type="Gene3D" id="2.60.40.790">
    <property type="match status" value="2"/>
</dbReference>
<feature type="domain" description="SHSP" evidence="5">
    <location>
        <begin position="93"/>
        <end position="197"/>
    </location>
</feature>
<evidence type="ECO:0000256" key="3">
    <source>
        <dbReference type="SAM" id="Coils"/>
    </source>
</evidence>
<protein>
    <recommendedName>
        <fullName evidence="5">SHSP domain-containing protein</fullName>
    </recommendedName>
</protein>
<dbReference type="GO" id="GO:0042026">
    <property type="term" value="P:protein refolding"/>
    <property type="evidence" value="ECO:0007669"/>
    <property type="project" value="TreeGrafter"/>
</dbReference>
<organism evidence="6 7">
    <name type="scientific">Ridgeia piscesae</name>
    <name type="common">Tubeworm</name>
    <dbReference type="NCBI Taxonomy" id="27915"/>
    <lineage>
        <taxon>Eukaryota</taxon>
        <taxon>Metazoa</taxon>
        <taxon>Spiralia</taxon>
        <taxon>Lophotrochozoa</taxon>
        <taxon>Annelida</taxon>
        <taxon>Polychaeta</taxon>
        <taxon>Sedentaria</taxon>
        <taxon>Canalipalpata</taxon>
        <taxon>Sabellida</taxon>
        <taxon>Siboglinidae</taxon>
        <taxon>Ridgeia</taxon>
    </lineage>
</organism>
<comment type="caution">
    <text evidence="6">The sequence shown here is derived from an EMBL/GenBank/DDBJ whole genome shotgun (WGS) entry which is preliminary data.</text>
</comment>
<feature type="coiled-coil region" evidence="3">
    <location>
        <begin position="23"/>
        <end position="61"/>
    </location>
</feature>
<evidence type="ECO:0000313" key="7">
    <source>
        <dbReference type="Proteomes" id="UP001209878"/>
    </source>
</evidence>
<evidence type="ECO:0000313" key="6">
    <source>
        <dbReference type="EMBL" id="KAK2176487.1"/>
    </source>
</evidence>
<comment type="similarity">
    <text evidence="1 2">Belongs to the small heat shock protein (HSP20) family.</text>
</comment>